<evidence type="ECO:0000313" key="3">
    <source>
        <dbReference type="Proteomes" id="UP000721844"/>
    </source>
</evidence>
<sequence>MMGGEHDAGDVAGVVPGDGVWEDPRPRPARDAVPVLSVAGFEGPLDWLLEMARAQKIDLARLPIVALIDAFATALETALAGQHRTAPLGLWGDWLVMATTLTLLRSRLLLPADPADARAAEDEADRLRRQLLDRSVVAAAADWLEHRPQLLRDVFARGQITRTLPERAGDITALLRACLALITLPEGSEPYRAPPPPVWRVTDAIARITQWLADVPEGGCPLSLFEPAIDAALPDAAFRQRVATASTFLAGLELARDGRIALDQSKAWEPVLLHHQPSGAGRQATA</sequence>
<dbReference type="EMBL" id="JAESVA010000018">
    <property type="protein sequence ID" value="MCB8883919.1"/>
    <property type="molecule type" value="Genomic_DNA"/>
</dbReference>
<dbReference type="Gene3D" id="6.10.250.2410">
    <property type="match status" value="1"/>
</dbReference>
<dbReference type="InterPro" id="IPR003768">
    <property type="entry name" value="ScpA"/>
</dbReference>
<comment type="caution">
    <text evidence="2">The sequence shown here is derived from an EMBL/GenBank/DDBJ whole genome shotgun (WGS) entry which is preliminary data.</text>
</comment>
<dbReference type="RefSeq" id="WP_227310660.1">
    <property type="nucleotide sequence ID" value="NZ_JAESVA010000018.1"/>
</dbReference>
<dbReference type="AlphaFoldDB" id="A0A964E6T6"/>
<dbReference type="Proteomes" id="UP000721844">
    <property type="component" value="Unassembled WGS sequence"/>
</dbReference>
<name>A0A964E6T6_9PROT</name>
<dbReference type="PANTHER" id="PTHR33969">
    <property type="entry name" value="SEGREGATION AND CONDENSATION PROTEIN A"/>
    <property type="match status" value="1"/>
</dbReference>
<organism evidence="2 3">
    <name type="scientific">Acidisoma cellulosilyticum</name>
    <dbReference type="NCBI Taxonomy" id="2802395"/>
    <lineage>
        <taxon>Bacteria</taxon>
        <taxon>Pseudomonadati</taxon>
        <taxon>Pseudomonadota</taxon>
        <taxon>Alphaproteobacteria</taxon>
        <taxon>Acetobacterales</taxon>
        <taxon>Acidocellaceae</taxon>
        <taxon>Acidisoma</taxon>
    </lineage>
</organism>
<accession>A0A964E6T6</accession>
<evidence type="ECO:0000313" key="2">
    <source>
        <dbReference type="EMBL" id="MCB8883919.1"/>
    </source>
</evidence>
<evidence type="ECO:0000256" key="1">
    <source>
        <dbReference type="ARBA" id="ARBA00044777"/>
    </source>
</evidence>
<reference evidence="2 3" key="1">
    <citation type="journal article" date="2021" name="Microorganisms">
        <title>Acidisoma silvae sp. nov. and Acidisomacellulosilytica sp. nov., Two Acidophilic Bacteria Isolated from Decaying Wood, Hydrolyzing Cellulose and Producing Poly-3-hydroxybutyrate.</title>
        <authorList>
            <person name="Mieszkin S."/>
            <person name="Pouder E."/>
            <person name="Uroz S."/>
            <person name="Simon-Colin C."/>
            <person name="Alain K."/>
        </authorList>
    </citation>
    <scope>NUCLEOTIDE SEQUENCE [LARGE SCALE GENOMIC DNA]</scope>
    <source>
        <strain evidence="2 3">HW T5.17</strain>
    </source>
</reference>
<dbReference type="PANTHER" id="PTHR33969:SF2">
    <property type="entry name" value="SEGREGATION AND CONDENSATION PROTEIN A"/>
    <property type="match status" value="1"/>
</dbReference>
<gene>
    <name evidence="2" type="ORF">ACELLULO517_26975</name>
</gene>
<protein>
    <recommendedName>
        <fullName evidence="1">Segregation and condensation protein A</fullName>
    </recommendedName>
</protein>
<proteinExistence type="predicted"/>
<keyword evidence="3" id="KW-1185">Reference proteome</keyword>